<organism evidence="2 3">
    <name type="scientific">Segatella copri</name>
    <dbReference type="NCBI Taxonomy" id="165179"/>
    <lineage>
        <taxon>Bacteria</taxon>
        <taxon>Pseudomonadati</taxon>
        <taxon>Bacteroidota</taxon>
        <taxon>Bacteroidia</taxon>
        <taxon>Bacteroidales</taxon>
        <taxon>Prevotellaceae</taxon>
        <taxon>Segatella</taxon>
    </lineage>
</organism>
<dbReference type="Pfam" id="PF00535">
    <property type="entry name" value="Glycos_transf_2"/>
    <property type="match status" value="1"/>
</dbReference>
<dbReference type="EMBL" id="VZAH01000058">
    <property type="protein sequence ID" value="MQP13908.1"/>
    <property type="molecule type" value="Genomic_DNA"/>
</dbReference>
<dbReference type="PANTHER" id="PTHR43685">
    <property type="entry name" value="GLYCOSYLTRANSFERASE"/>
    <property type="match status" value="1"/>
</dbReference>
<protein>
    <submittedName>
        <fullName evidence="2">Glycosyltransferase family 2 protein</fullName>
    </submittedName>
</protein>
<dbReference type="CDD" id="cd00761">
    <property type="entry name" value="Glyco_tranf_GTA_type"/>
    <property type="match status" value="1"/>
</dbReference>
<reference evidence="2 3" key="1">
    <citation type="submission" date="2019-09" db="EMBL/GenBank/DDBJ databases">
        <title>Distinct polysaccharide growth profiles of human intestinal Prevotella copri isolates.</title>
        <authorList>
            <person name="Fehlner-Peach H."/>
            <person name="Magnabosco C."/>
            <person name="Raghavan V."/>
            <person name="Scher J.U."/>
            <person name="Tett A."/>
            <person name="Cox L.M."/>
            <person name="Gottsegen C."/>
            <person name="Watters A."/>
            <person name="Wiltshire- Gordon J.D."/>
            <person name="Segata N."/>
            <person name="Bonneau R."/>
            <person name="Littman D.R."/>
        </authorList>
    </citation>
    <scope>NUCLEOTIDE SEQUENCE [LARGE SCALE GENOMIC DNA]</scope>
    <source>
        <strain evidence="3">iAA917</strain>
    </source>
</reference>
<dbReference type="InterPro" id="IPR001173">
    <property type="entry name" value="Glyco_trans_2-like"/>
</dbReference>
<dbReference type="OrthoDB" id="6307329at2"/>
<evidence type="ECO:0000313" key="2">
    <source>
        <dbReference type="EMBL" id="MQP13908.1"/>
    </source>
</evidence>
<dbReference type="InterPro" id="IPR029044">
    <property type="entry name" value="Nucleotide-diphossugar_trans"/>
</dbReference>
<feature type="domain" description="Glycosyltransferase 2-like" evidence="1">
    <location>
        <begin position="5"/>
        <end position="164"/>
    </location>
</feature>
<dbReference type="Proteomes" id="UP000477980">
    <property type="component" value="Unassembled WGS sequence"/>
</dbReference>
<name>A0A6G1VM04_9BACT</name>
<dbReference type="Gene3D" id="3.90.550.10">
    <property type="entry name" value="Spore Coat Polysaccharide Biosynthesis Protein SpsA, Chain A"/>
    <property type="match status" value="1"/>
</dbReference>
<accession>A0A6G1VM04</accession>
<dbReference type="PANTHER" id="PTHR43685:SF2">
    <property type="entry name" value="GLYCOSYLTRANSFERASE 2-LIKE DOMAIN-CONTAINING PROTEIN"/>
    <property type="match status" value="1"/>
</dbReference>
<evidence type="ECO:0000259" key="1">
    <source>
        <dbReference type="Pfam" id="PF00535"/>
    </source>
</evidence>
<evidence type="ECO:0000313" key="3">
    <source>
        <dbReference type="Proteomes" id="UP000477980"/>
    </source>
</evidence>
<dbReference type="RefSeq" id="WP_153089414.1">
    <property type="nucleotide sequence ID" value="NZ_VZAH01000058.1"/>
</dbReference>
<dbReference type="SUPFAM" id="SSF53448">
    <property type="entry name" value="Nucleotide-diphospho-sugar transferases"/>
    <property type="match status" value="1"/>
</dbReference>
<proteinExistence type="predicted"/>
<gene>
    <name evidence="2" type="ORF">F7D25_05695</name>
</gene>
<dbReference type="GO" id="GO:0016740">
    <property type="term" value="F:transferase activity"/>
    <property type="evidence" value="ECO:0007669"/>
    <property type="project" value="UniProtKB-KW"/>
</dbReference>
<comment type="caution">
    <text evidence="2">The sequence shown here is derived from an EMBL/GenBank/DDBJ whole genome shotgun (WGS) entry which is preliminary data.</text>
</comment>
<sequence>MKKLSVIIPNWNGEKYLAEMLSSIVSQTFSDWTLFVIDDGSTDSSKQIIKKFSDKDSRINLFERTRLPKGAQTCRNIGIELSKDYEYIMFFDSDDIIAPYCFQQRVTFMESHKDLDFSIFPAKKFYEKIWDNCDWVYGVPFFKDIMKAFLHKTLPMVGWTNIYRCASIYKKGLHWDEKLLSMQDSDFNIQAILKGCKYEFAVNNKPDYFYRYVTNSVSSKSSQRKQTHFPGHIYLLSKVVNSLSEKEKMYYKNDLDNYYLNFSHISVDKKYGSTLCKTDWIRGRFWFIFRMKILAKTHPKARVLLFPKLGFQHNLMLKKWQRCMKKTAHDFVRKYKNNIQ</sequence>
<keyword evidence="2" id="KW-0808">Transferase</keyword>
<dbReference type="AlphaFoldDB" id="A0A6G1VM04"/>
<dbReference type="InterPro" id="IPR050834">
    <property type="entry name" value="Glycosyltransf_2"/>
</dbReference>